<dbReference type="AlphaFoldDB" id="A0A0K2TUD1"/>
<protein>
    <submittedName>
        <fullName evidence="1">Uncharacterized protein</fullName>
    </submittedName>
</protein>
<dbReference type="EMBL" id="HACA01012292">
    <property type="protein sequence ID" value="CDW29653.1"/>
    <property type="molecule type" value="Transcribed_RNA"/>
</dbReference>
<sequence>MQIMYLRRMKSNGDGGGDDDDVGLLLLKASFFTSTTNEITALLKYNSIVLLRTKNRVKHRHTHQREIVF</sequence>
<accession>A0A0K2TUD1</accession>
<evidence type="ECO:0000313" key="1">
    <source>
        <dbReference type="EMBL" id="CDW29653.1"/>
    </source>
</evidence>
<organism evidence="1">
    <name type="scientific">Lepeophtheirus salmonis</name>
    <name type="common">Salmon louse</name>
    <name type="synonym">Caligus salmonis</name>
    <dbReference type="NCBI Taxonomy" id="72036"/>
    <lineage>
        <taxon>Eukaryota</taxon>
        <taxon>Metazoa</taxon>
        <taxon>Ecdysozoa</taxon>
        <taxon>Arthropoda</taxon>
        <taxon>Crustacea</taxon>
        <taxon>Multicrustacea</taxon>
        <taxon>Hexanauplia</taxon>
        <taxon>Copepoda</taxon>
        <taxon>Siphonostomatoida</taxon>
        <taxon>Caligidae</taxon>
        <taxon>Lepeophtheirus</taxon>
    </lineage>
</organism>
<proteinExistence type="predicted"/>
<reference evidence="1" key="1">
    <citation type="submission" date="2014-05" db="EMBL/GenBank/DDBJ databases">
        <authorList>
            <person name="Chronopoulou M."/>
        </authorList>
    </citation>
    <scope>NUCLEOTIDE SEQUENCE</scope>
    <source>
        <tissue evidence="1">Whole organism</tissue>
    </source>
</reference>
<name>A0A0K2TUD1_LEPSM</name>